<dbReference type="RefSeq" id="WP_343855063.1">
    <property type="nucleotide sequence ID" value="NZ_BAAAFI010000049.1"/>
</dbReference>
<comment type="caution">
    <text evidence="1">The sequence shown here is derived from an EMBL/GenBank/DDBJ whole genome shotgun (WGS) entry which is preliminary data.</text>
</comment>
<name>A0ABP3YI33_9BACT</name>
<dbReference type="Proteomes" id="UP001500469">
    <property type="component" value="Unassembled WGS sequence"/>
</dbReference>
<dbReference type="EMBL" id="BAAAFI010000049">
    <property type="protein sequence ID" value="GAA0881260.1"/>
    <property type="molecule type" value="Genomic_DNA"/>
</dbReference>
<sequence length="97" mass="11520">MLKLFLASSNELVSEREEIERVLSRKNKSLREKGFLIELTIWEDARFIGKSLRSQANYNLEIEQCPLFAMLFYSKVGKYFLQEFALAKSLFEKWFLT</sequence>
<keyword evidence="2" id="KW-1185">Reference proteome</keyword>
<proteinExistence type="predicted"/>
<evidence type="ECO:0000313" key="2">
    <source>
        <dbReference type="Proteomes" id="UP001500469"/>
    </source>
</evidence>
<accession>A0ABP3YI33</accession>
<gene>
    <name evidence="1" type="ORF">GCM10009119_42300</name>
</gene>
<reference evidence="2" key="1">
    <citation type="journal article" date="2019" name="Int. J. Syst. Evol. Microbiol.">
        <title>The Global Catalogue of Microorganisms (GCM) 10K type strain sequencing project: providing services to taxonomists for standard genome sequencing and annotation.</title>
        <authorList>
            <consortium name="The Broad Institute Genomics Platform"/>
            <consortium name="The Broad Institute Genome Sequencing Center for Infectious Disease"/>
            <person name="Wu L."/>
            <person name="Ma J."/>
        </authorList>
    </citation>
    <scope>NUCLEOTIDE SEQUENCE [LARGE SCALE GENOMIC DNA]</scope>
    <source>
        <strain evidence="2">JCM 16112</strain>
    </source>
</reference>
<protein>
    <submittedName>
        <fullName evidence="1">Uncharacterized protein</fullName>
    </submittedName>
</protein>
<evidence type="ECO:0000313" key="1">
    <source>
        <dbReference type="EMBL" id="GAA0881260.1"/>
    </source>
</evidence>
<organism evidence="1 2">
    <name type="scientific">Algoriphagus jejuensis</name>
    <dbReference type="NCBI Taxonomy" id="419934"/>
    <lineage>
        <taxon>Bacteria</taxon>
        <taxon>Pseudomonadati</taxon>
        <taxon>Bacteroidota</taxon>
        <taxon>Cytophagia</taxon>
        <taxon>Cytophagales</taxon>
        <taxon>Cyclobacteriaceae</taxon>
        <taxon>Algoriphagus</taxon>
    </lineage>
</organism>